<sequence length="124" mass="13078">MKSLSSVSFLLLCTVVFHLFSSASAGLMRGRSLAAETKKFCIPKPGASNDELLRNIDTACNKGADCSPIDTGGACAQPSDTMSYASFAMNSYFRAKGSVESACDFEGTGQITSNDPSHGQCKYP</sequence>
<name>A0ABR2A538_9ROSI</name>
<dbReference type="Pfam" id="PF07983">
    <property type="entry name" value="X8"/>
    <property type="match status" value="1"/>
</dbReference>
<dbReference type="PANTHER" id="PTHR31044">
    <property type="entry name" value="BETA-1,3 GLUCANASE"/>
    <property type="match status" value="1"/>
</dbReference>
<keyword evidence="2" id="KW-0336">GPI-anchor</keyword>
<comment type="subcellular location">
    <subcellularLocation>
        <location evidence="1">Cell membrane</location>
        <topology evidence="1">Lipid-anchor</topology>
        <topology evidence="1">GPI-anchor</topology>
    </subcellularLocation>
</comment>
<keyword evidence="3 4" id="KW-0732">Signal</keyword>
<evidence type="ECO:0000256" key="4">
    <source>
        <dbReference type="SAM" id="SignalP"/>
    </source>
</evidence>
<reference evidence="6 7" key="1">
    <citation type="journal article" date="2024" name="G3 (Bethesda)">
        <title>Genome assembly of Hibiscus sabdariffa L. provides insights into metabolisms of medicinal natural products.</title>
        <authorList>
            <person name="Kim T."/>
        </authorList>
    </citation>
    <scope>NUCLEOTIDE SEQUENCE [LARGE SCALE GENOMIC DNA]</scope>
    <source>
        <strain evidence="6">TK-2024</strain>
        <tissue evidence="6">Old leaves</tissue>
    </source>
</reference>
<comment type="caution">
    <text evidence="6">The sequence shown here is derived from an EMBL/GenBank/DDBJ whole genome shotgun (WGS) entry which is preliminary data.</text>
</comment>
<keyword evidence="2" id="KW-0325">Glycoprotein</keyword>
<dbReference type="InterPro" id="IPR012946">
    <property type="entry name" value="X8"/>
</dbReference>
<dbReference type="PANTHER" id="PTHR31044:SF52">
    <property type="entry name" value="OS01G0631500 PROTEIN"/>
    <property type="match status" value="1"/>
</dbReference>
<dbReference type="SMART" id="SM00768">
    <property type="entry name" value="X8"/>
    <property type="match status" value="1"/>
</dbReference>
<evidence type="ECO:0000259" key="5">
    <source>
        <dbReference type="SMART" id="SM00768"/>
    </source>
</evidence>
<feature type="chain" id="PRO_5046734347" description="X8 domain-containing protein" evidence="4">
    <location>
        <begin position="26"/>
        <end position="124"/>
    </location>
</feature>
<dbReference type="Proteomes" id="UP001396334">
    <property type="component" value="Unassembled WGS sequence"/>
</dbReference>
<organism evidence="6 7">
    <name type="scientific">Hibiscus sabdariffa</name>
    <name type="common">roselle</name>
    <dbReference type="NCBI Taxonomy" id="183260"/>
    <lineage>
        <taxon>Eukaryota</taxon>
        <taxon>Viridiplantae</taxon>
        <taxon>Streptophyta</taxon>
        <taxon>Embryophyta</taxon>
        <taxon>Tracheophyta</taxon>
        <taxon>Spermatophyta</taxon>
        <taxon>Magnoliopsida</taxon>
        <taxon>eudicotyledons</taxon>
        <taxon>Gunneridae</taxon>
        <taxon>Pentapetalae</taxon>
        <taxon>rosids</taxon>
        <taxon>malvids</taxon>
        <taxon>Malvales</taxon>
        <taxon>Malvaceae</taxon>
        <taxon>Malvoideae</taxon>
        <taxon>Hibiscus</taxon>
    </lineage>
</organism>
<evidence type="ECO:0000256" key="1">
    <source>
        <dbReference type="ARBA" id="ARBA00004609"/>
    </source>
</evidence>
<feature type="signal peptide" evidence="4">
    <location>
        <begin position="1"/>
        <end position="25"/>
    </location>
</feature>
<evidence type="ECO:0000256" key="2">
    <source>
        <dbReference type="ARBA" id="ARBA00022622"/>
    </source>
</evidence>
<dbReference type="Gene3D" id="1.20.58.1040">
    <property type="match status" value="1"/>
</dbReference>
<keyword evidence="7" id="KW-1185">Reference proteome</keyword>
<dbReference type="EMBL" id="JBBPBN010000359">
    <property type="protein sequence ID" value="KAK8488164.1"/>
    <property type="molecule type" value="Genomic_DNA"/>
</dbReference>
<keyword evidence="2" id="KW-0472">Membrane</keyword>
<protein>
    <recommendedName>
        <fullName evidence="5">X8 domain-containing protein</fullName>
    </recommendedName>
</protein>
<dbReference type="InterPro" id="IPR044788">
    <property type="entry name" value="X8_dom_prot"/>
</dbReference>
<keyword evidence="2" id="KW-0449">Lipoprotein</keyword>
<evidence type="ECO:0000313" key="6">
    <source>
        <dbReference type="EMBL" id="KAK8488164.1"/>
    </source>
</evidence>
<gene>
    <name evidence="6" type="ORF">V6N11_073211</name>
</gene>
<accession>A0ABR2A538</accession>
<evidence type="ECO:0000256" key="3">
    <source>
        <dbReference type="ARBA" id="ARBA00022729"/>
    </source>
</evidence>
<proteinExistence type="predicted"/>
<evidence type="ECO:0000313" key="7">
    <source>
        <dbReference type="Proteomes" id="UP001396334"/>
    </source>
</evidence>
<feature type="domain" description="X8" evidence="5">
    <location>
        <begin position="39"/>
        <end position="123"/>
    </location>
</feature>